<name>N9FFC0_9GAMM</name>
<protein>
    <recommendedName>
        <fullName evidence="3">AttH domain-containing protein</fullName>
    </recommendedName>
</protein>
<gene>
    <name evidence="1" type="ORF">F933_02962</name>
</gene>
<evidence type="ECO:0000313" key="1">
    <source>
        <dbReference type="EMBL" id="ENW03566.1"/>
    </source>
</evidence>
<dbReference type="InterPro" id="IPR046611">
    <property type="entry name" value="DUF6670"/>
</dbReference>
<keyword evidence="2" id="KW-1185">Reference proteome</keyword>
<dbReference type="Proteomes" id="UP000017670">
    <property type="component" value="Unassembled WGS sequence"/>
</dbReference>
<organism evidence="1 2">
    <name type="scientific">Acinetobacter beijerinckii CIP 110307</name>
    <dbReference type="NCBI Taxonomy" id="1217648"/>
    <lineage>
        <taxon>Bacteria</taxon>
        <taxon>Pseudomonadati</taxon>
        <taxon>Pseudomonadota</taxon>
        <taxon>Gammaproteobacteria</taxon>
        <taxon>Moraxellales</taxon>
        <taxon>Moraxellaceae</taxon>
        <taxon>Acinetobacter</taxon>
    </lineage>
</organism>
<dbReference type="HOGENOM" id="CLU_061504_1_0_6"/>
<dbReference type="Pfam" id="PF20375">
    <property type="entry name" value="DUF6670"/>
    <property type="match status" value="1"/>
</dbReference>
<comment type="caution">
    <text evidence="1">The sequence shown here is derived from an EMBL/GenBank/DDBJ whole genome shotgun (WGS) entry which is preliminary data.</text>
</comment>
<dbReference type="PATRIC" id="fig|1217648.3.peg.2880"/>
<dbReference type="GeneID" id="29858172"/>
<proteinExistence type="predicted"/>
<sequence>MKKQLPPTALTSKILGKSLIFAQGALDQAIKYSTIPFDAADIILPRTDEKFYTWTHYGIFFPLLPEPHRYLNIMILLGTPGALAFDHDDITRDDPRKTATFYSSTAAIDQHLLKAYIIPEQTNIHVDGTQIELGNEVSITGSYPTIHLQGEYHGLSFEFDLDVTNQASWFIKTPVYDHFSLLSRFKGQLEYQGQITDAEGLCTYEYARATGAHGVVKKLLPEPYKLPLDFFTYQIINLNETTQLLLTKADILGQPVAYTLHVRHTDQAAEVYTNVEFKVISHQIDDYVSPSGKKMRLPQLFSWSVKDDNGKKVLELIAEIDSPYRYGHGIGYAGSYTFSAVYLNDTVQGRGYIEYIDVEDQKTFED</sequence>
<accession>N9FFC0</accession>
<evidence type="ECO:0008006" key="3">
    <source>
        <dbReference type="Google" id="ProtNLM"/>
    </source>
</evidence>
<reference evidence="1 2" key="1">
    <citation type="submission" date="2013-02" db="EMBL/GenBank/DDBJ databases">
        <title>The Genome Sequence of Acinetobacter beijerinckii CIP 110307.</title>
        <authorList>
            <consortium name="The Broad Institute Genome Sequencing Platform"/>
            <consortium name="The Broad Institute Genome Sequencing Center for Infectious Disease"/>
            <person name="Cerqueira G."/>
            <person name="Feldgarden M."/>
            <person name="Courvalin P."/>
            <person name="Perichon B."/>
            <person name="Grillot-Courvalin C."/>
            <person name="Clermont D."/>
            <person name="Rocha E."/>
            <person name="Yoon E.-J."/>
            <person name="Nemec A."/>
            <person name="Walker B."/>
            <person name="Young S.K."/>
            <person name="Zeng Q."/>
            <person name="Gargeya S."/>
            <person name="Fitzgerald M."/>
            <person name="Haas B."/>
            <person name="Abouelleil A."/>
            <person name="Alvarado L."/>
            <person name="Arachchi H.M."/>
            <person name="Berlin A.M."/>
            <person name="Chapman S.B."/>
            <person name="Dewar J."/>
            <person name="Goldberg J."/>
            <person name="Griggs A."/>
            <person name="Gujja S."/>
            <person name="Hansen M."/>
            <person name="Howarth C."/>
            <person name="Imamovic A."/>
            <person name="Larimer J."/>
            <person name="McCowan C."/>
            <person name="Murphy C."/>
            <person name="Neiman D."/>
            <person name="Pearson M."/>
            <person name="Priest M."/>
            <person name="Roberts A."/>
            <person name="Saif S."/>
            <person name="Shea T."/>
            <person name="Sisk P."/>
            <person name="Sykes S."/>
            <person name="Wortman J."/>
            <person name="Nusbaum C."/>
            <person name="Birren B."/>
        </authorList>
    </citation>
    <scope>NUCLEOTIDE SEQUENCE [LARGE SCALE GENOMIC DNA]</scope>
    <source>
        <strain evidence="1 2">CIP 110307</strain>
    </source>
</reference>
<evidence type="ECO:0000313" key="2">
    <source>
        <dbReference type="Proteomes" id="UP000017670"/>
    </source>
</evidence>
<dbReference type="RefSeq" id="WP_005062514.1">
    <property type="nucleotide sequence ID" value="NZ_KB849766.1"/>
</dbReference>
<dbReference type="AlphaFoldDB" id="N9FFC0"/>
<dbReference type="EMBL" id="APQL01000011">
    <property type="protein sequence ID" value="ENW03566.1"/>
    <property type="molecule type" value="Genomic_DNA"/>
</dbReference>
<dbReference type="eggNOG" id="ENOG502Z8UW">
    <property type="taxonomic scope" value="Bacteria"/>
</dbReference>